<dbReference type="SUPFAM" id="SSF53756">
    <property type="entry name" value="UDP-Glycosyltransferase/glycogen phosphorylase"/>
    <property type="match status" value="1"/>
</dbReference>
<dbReference type="InterPro" id="IPR001296">
    <property type="entry name" value="Glyco_trans_1"/>
</dbReference>
<sequence length="382" mass="41472">MKLVLVGHSSGLLGAERSLLEIAQGAVMDGNEVAVLIPNVGPLQDLLHEAGAKTYLAPAFSWMGPKHHLFPLGLARYCQARLSVNRISCLLRELDPDVVVTNTSILPAAAMAARSLAIPHVWIVRESLATNRQLRSGLSKRFISRTIFENSIAICCISNFVSRQLLDLFPGDPRRIHLVSPRPMDSVDRAGRSIRLSPPLKLLLPGFFSFEKGQYRAIRALAVSRRAGTNAVLELVGTGSWLQLFWLRATAILLGVRRSVRFNGWQRDMASRYRQADMALMTSGNEAYGRTTAEALGFGIPVIGVNSGATPEVLRHGGGVLAAATITGLADAITRCANMSEDERRLLADEARAAGAQLASTPSQYDQLRSVLKEVRRSDSAA</sequence>
<dbReference type="PANTHER" id="PTHR12526:SF510">
    <property type="entry name" value="D-INOSITOL 3-PHOSPHATE GLYCOSYLTRANSFERASE"/>
    <property type="match status" value="1"/>
</dbReference>
<dbReference type="Pfam" id="PF00534">
    <property type="entry name" value="Glycos_transf_1"/>
    <property type="match status" value="1"/>
</dbReference>
<feature type="domain" description="Glycosyltransferase subfamily 4-like N-terminal" evidence="4">
    <location>
        <begin position="14"/>
        <end position="180"/>
    </location>
</feature>
<dbReference type="EC" id="2.4.-.-" evidence="5"/>
<evidence type="ECO:0000256" key="2">
    <source>
        <dbReference type="ARBA" id="ARBA00022679"/>
    </source>
</evidence>
<dbReference type="Pfam" id="PF13439">
    <property type="entry name" value="Glyco_transf_4"/>
    <property type="match status" value="1"/>
</dbReference>
<evidence type="ECO:0000313" key="6">
    <source>
        <dbReference type="Proteomes" id="UP001612915"/>
    </source>
</evidence>
<evidence type="ECO:0000259" key="4">
    <source>
        <dbReference type="Pfam" id="PF13439"/>
    </source>
</evidence>
<feature type="domain" description="Glycosyl transferase family 1" evidence="3">
    <location>
        <begin position="202"/>
        <end position="345"/>
    </location>
</feature>
<dbReference type="CDD" id="cd03801">
    <property type="entry name" value="GT4_PimA-like"/>
    <property type="match status" value="1"/>
</dbReference>
<keyword evidence="2 5" id="KW-0808">Transferase</keyword>
<evidence type="ECO:0000256" key="1">
    <source>
        <dbReference type="ARBA" id="ARBA00022676"/>
    </source>
</evidence>
<evidence type="ECO:0000313" key="5">
    <source>
        <dbReference type="EMBL" id="MFI7587878.1"/>
    </source>
</evidence>
<keyword evidence="1 5" id="KW-0328">Glycosyltransferase</keyword>
<comment type="caution">
    <text evidence="5">The sequence shown here is derived from an EMBL/GenBank/DDBJ whole genome shotgun (WGS) entry which is preliminary data.</text>
</comment>
<keyword evidence="6" id="KW-1185">Reference proteome</keyword>
<dbReference type="PANTHER" id="PTHR12526">
    <property type="entry name" value="GLYCOSYLTRANSFERASE"/>
    <property type="match status" value="1"/>
</dbReference>
<gene>
    <name evidence="5" type="ORF">ACIB24_12460</name>
</gene>
<dbReference type="InterPro" id="IPR028098">
    <property type="entry name" value="Glyco_trans_4-like_N"/>
</dbReference>
<evidence type="ECO:0000259" key="3">
    <source>
        <dbReference type="Pfam" id="PF00534"/>
    </source>
</evidence>
<dbReference type="Gene3D" id="3.40.50.2000">
    <property type="entry name" value="Glycogen Phosphorylase B"/>
    <property type="match status" value="2"/>
</dbReference>
<reference evidence="5 6" key="1">
    <citation type="submission" date="2024-10" db="EMBL/GenBank/DDBJ databases">
        <title>The Natural Products Discovery Center: Release of the First 8490 Sequenced Strains for Exploring Actinobacteria Biosynthetic Diversity.</title>
        <authorList>
            <person name="Kalkreuter E."/>
            <person name="Kautsar S.A."/>
            <person name="Yang D."/>
            <person name="Bader C.D."/>
            <person name="Teijaro C.N."/>
            <person name="Fluegel L."/>
            <person name="Davis C.M."/>
            <person name="Simpson J.R."/>
            <person name="Lauterbach L."/>
            <person name="Steele A.D."/>
            <person name="Gui C."/>
            <person name="Meng S."/>
            <person name="Li G."/>
            <person name="Viehrig K."/>
            <person name="Ye F."/>
            <person name="Su P."/>
            <person name="Kiefer A.F."/>
            <person name="Nichols A."/>
            <person name="Cepeda A.J."/>
            <person name="Yan W."/>
            <person name="Fan B."/>
            <person name="Jiang Y."/>
            <person name="Adhikari A."/>
            <person name="Zheng C.-J."/>
            <person name="Schuster L."/>
            <person name="Cowan T.M."/>
            <person name="Smanski M.J."/>
            <person name="Chevrette M.G."/>
            <person name="De Carvalho L.P.S."/>
            <person name="Shen B."/>
        </authorList>
    </citation>
    <scope>NUCLEOTIDE SEQUENCE [LARGE SCALE GENOMIC DNA]</scope>
    <source>
        <strain evidence="5 6">NPDC049639</strain>
    </source>
</reference>
<proteinExistence type="predicted"/>
<protein>
    <submittedName>
        <fullName evidence="5">Glycosyltransferase family 4 protein</fullName>
        <ecNumber evidence="5">2.4.-.-</ecNumber>
    </submittedName>
</protein>
<organism evidence="5 6">
    <name type="scientific">Spongisporangium articulatum</name>
    <dbReference type="NCBI Taxonomy" id="3362603"/>
    <lineage>
        <taxon>Bacteria</taxon>
        <taxon>Bacillati</taxon>
        <taxon>Actinomycetota</taxon>
        <taxon>Actinomycetes</taxon>
        <taxon>Kineosporiales</taxon>
        <taxon>Kineosporiaceae</taxon>
        <taxon>Spongisporangium</taxon>
    </lineage>
</organism>
<dbReference type="EMBL" id="JBITLV010000003">
    <property type="protein sequence ID" value="MFI7587878.1"/>
    <property type="molecule type" value="Genomic_DNA"/>
</dbReference>
<dbReference type="RefSeq" id="WP_398280374.1">
    <property type="nucleotide sequence ID" value="NZ_JBITLV010000003.1"/>
</dbReference>
<name>A0ABW8ANB7_9ACTN</name>
<dbReference type="Proteomes" id="UP001612915">
    <property type="component" value="Unassembled WGS sequence"/>
</dbReference>
<accession>A0ABW8ANB7</accession>
<dbReference type="GO" id="GO:0016757">
    <property type="term" value="F:glycosyltransferase activity"/>
    <property type="evidence" value="ECO:0007669"/>
    <property type="project" value="UniProtKB-KW"/>
</dbReference>